<feature type="compositionally biased region" description="Basic and acidic residues" evidence="1">
    <location>
        <begin position="33"/>
        <end position="42"/>
    </location>
</feature>
<organism evidence="3 4">
    <name type="scientific">Helianthus annuus</name>
    <name type="common">Common sunflower</name>
    <dbReference type="NCBI Taxonomy" id="4232"/>
    <lineage>
        <taxon>Eukaryota</taxon>
        <taxon>Viridiplantae</taxon>
        <taxon>Streptophyta</taxon>
        <taxon>Embryophyta</taxon>
        <taxon>Tracheophyta</taxon>
        <taxon>Spermatophyta</taxon>
        <taxon>Magnoliopsida</taxon>
        <taxon>eudicotyledons</taxon>
        <taxon>Gunneridae</taxon>
        <taxon>Pentapetalae</taxon>
        <taxon>asterids</taxon>
        <taxon>campanulids</taxon>
        <taxon>Asterales</taxon>
        <taxon>Asteraceae</taxon>
        <taxon>Asteroideae</taxon>
        <taxon>Heliantheae alliance</taxon>
        <taxon>Heliantheae</taxon>
        <taxon>Helianthus</taxon>
    </lineage>
</organism>
<reference evidence="3" key="2">
    <citation type="submission" date="2017-02" db="EMBL/GenBank/DDBJ databases">
        <title>Sunflower complete genome.</title>
        <authorList>
            <person name="Langlade N."/>
            <person name="Munos S."/>
        </authorList>
    </citation>
    <scope>NUCLEOTIDE SEQUENCE [LARGE SCALE GENOMIC DNA]</scope>
    <source>
        <tissue evidence="3">Leaves</tissue>
    </source>
</reference>
<protein>
    <submittedName>
        <fullName evidence="3">Uncharacterized protein</fullName>
    </submittedName>
</protein>
<dbReference type="EMBL" id="CM007906">
    <property type="protein sequence ID" value="OTF86111.1"/>
    <property type="molecule type" value="Genomic_DNA"/>
</dbReference>
<keyword evidence="4" id="KW-1185">Reference proteome</keyword>
<dbReference type="EMBL" id="MNCJ02000332">
    <property type="protein sequence ID" value="KAF5755071.1"/>
    <property type="molecule type" value="Genomic_DNA"/>
</dbReference>
<evidence type="ECO:0000313" key="3">
    <source>
        <dbReference type="EMBL" id="OTF86111.1"/>
    </source>
</evidence>
<name>A0A251RPG9_HELAN</name>
<feature type="compositionally biased region" description="Polar residues" evidence="1">
    <location>
        <begin position="45"/>
        <end position="54"/>
    </location>
</feature>
<dbReference type="AlphaFoldDB" id="A0A251RPG9"/>
<dbReference type="Gramene" id="mRNA:HanXRQr2_Chr17g0798471">
    <property type="protein sequence ID" value="mRNA:HanXRQr2_Chr17g0798471"/>
    <property type="gene ID" value="HanXRQr2_Chr17g0798471"/>
</dbReference>
<evidence type="ECO:0000313" key="4">
    <source>
        <dbReference type="Proteomes" id="UP000215914"/>
    </source>
</evidence>
<accession>A0A251RPG9</accession>
<proteinExistence type="predicted"/>
<evidence type="ECO:0000313" key="2">
    <source>
        <dbReference type="EMBL" id="KAF5755071.1"/>
    </source>
</evidence>
<dbReference type="Proteomes" id="UP000215914">
    <property type="component" value="Chromosome 17"/>
</dbReference>
<gene>
    <name evidence="3" type="ORF">HannXRQ_Chr17g0547211</name>
    <name evidence="2" type="ORF">HanXRQr2_Chr17g0798471</name>
</gene>
<reference evidence="2" key="3">
    <citation type="submission" date="2020-06" db="EMBL/GenBank/DDBJ databases">
        <title>Helianthus annuus Genome sequencing and assembly Release 2.</title>
        <authorList>
            <person name="Gouzy J."/>
            <person name="Langlade N."/>
            <person name="Munos S."/>
        </authorList>
    </citation>
    <scope>NUCLEOTIDE SEQUENCE</scope>
    <source>
        <tissue evidence="2">Leaves</tissue>
    </source>
</reference>
<reference evidence="2 4" key="1">
    <citation type="journal article" date="2017" name="Nature">
        <title>The sunflower genome provides insights into oil metabolism, flowering and Asterid evolution.</title>
        <authorList>
            <person name="Badouin H."/>
            <person name="Gouzy J."/>
            <person name="Grassa C.J."/>
            <person name="Murat F."/>
            <person name="Staton S.E."/>
            <person name="Cottret L."/>
            <person name="Lelandais-Briere C."/>
            <person name="Owens G.L."/>
            <person name="Carrere S."/>
            <person name="Mayjonade B."/>
            <person name="Legrand L."/>
            <person name="Gill N."/>
            <person name="Kane N.C."/>
            <person name="Bowers J.E."/>
            <person name="Hubner S."/>
            <person name="Bellec A."/>
            <person name="Berard A."/>
            <person name="Berges H."/>
            <person name="Blanchet N."/>
            <person name="Boniface M.C."/>
            <person name="Brunel D."/>
            <person name="Catrice O."/>
            <person name="Chaidir N."/>
            <person name="Claudel C."/>
            <person name="Donnadieu C."/>
            <person name="Faraut T."/>
            <person name="Fievet G."/>
            <person name="Helmstetter N."/>
            <person name="King M."/>
            <person name="Knapp S.J."/>
            <person name="Lai Z."/>
            <person name="Le Paslier M.C."/>
            <person name="Lippi Y."/>
            <person name="Lorenzon L."/>
            <person name="Mandel J.R."/>
            <person name="Marage G."/>
            <person name="Marchand G."/>
            <person name="Marquand E."/>
            <person name="Bret-Mestries E."/>
            <person name="Morien E."/>
            <person name="Nambeesan S."/>
            <person name="Nguyen T."/>
            <person name="Pegot-Espagnet P."/>
            <person name="Pouilly N."/>
            <person name="Raftis F."/>
            <person name="Sallet E."/>
            <person name="Schiex T."/>
            <person name="Thomas J."/>
            <person name="Vandecasteele C."/>
            <person name="Vares D."/>
            <person name="Vear F."/>
            <person name="Vautrin S."/>
            <person name="Crespi M."/>
            <person name="Mangin B."/>
            <person name="Burke J.M."/>
            <person name="Salse J."/>
            <person name="Munos S."/>
            <person name="Vincourt P."/>
            <person name="Rieseberg L.H."/>
            <person name="Langlade N.B."/>
        </authorList>
    </citation>
    <scope>NUCLEOTIDE SEQUENCE [LARGE SCALE GENOMIC DNA]</scope>
    <source>
        <strain evidence="4">cv. SF193</strain>
        <tissue evidence="2">Leaves</tissue>
    </source>
</reference>
<evidence type="ECO:0000256" key="1">
    <source>
        <dbReference type="SAM" id="MobiDB-lite"/>
    </source>
</evidence>
<feature type="region of interest" description="Disordered" evidence="1">
    <location>
        <begin position="27"/>
        <end position="54"/>
    </location>
</feature>
<dbReference type="InParanoid" id="A0A251RPG9"/>
<sequence length="54" mass="5969">MNKHDLMLTITRGSKALGIMWKWTQARKTNGSRGDKKVDAKTDAQGCTNDKSSS</sequence>